<proteinExistence type="predicted"/>
<dbReference type="Proteomes" id="UP000199077">
    <property type="component" value="Chromosome I"/>
</dbReference>
<feature type="region of interest" description="Disordered" evidence="1">
    <location>
        <begin position="63"/>
        <end position="87"/>
    </location>
</feature>
<reference evidence="4" key="1">
    <citation type="submission" date="2016-10" db="EMBL/GenBank/DDBJ databases">
        <authorList>
            <person name="Varghese N."/>
            <person name="Submissions S."/>
        </authorList>
    </citation>
    <scope>NUCLEOTIDE SEQUENCE [LARGE SCALE GENOMIC DNA]</scope>
    <source>
        <strain evidence="4">DSM 22329</strain>
    </source>
</reference>
<dbReference type="EMBL" id="LT629711">
    <property type="protein sequence ID" value="SDP45361.1"/>
    <property type="molecule type" value="Genomic_DNA"/>
</dbReference>
<accession>A0A1H0SUH6</accession>
<feature type="compositionally biased region" description="Low complexity" evidence="1">
    <location>
        <begin position="63"/>
        <end position="77"/>
    </location>
</feature>
<dbReference type="OrthoDB" id="4861807at2"/>
<name>A0A1H0SUH6_9MICO</name>
<evidence type="ECO:0000313" key="3">
    <source>
        <dbReference type="EMBL" id="SDP45361.1"/>
    </source>
</evidence>
<dbReference type="STRING" id="443156.SAMN04489867_2510"/>
<organism evidence="3 4">
    <name type="scientific">Pedococcus dokdonensis</name>
    <dbReference type="NCBI Taxonomy" id="443156"/>
    <lineage>
        <taxon>Bacteria</taxon>
        <taxon>Bacillati</taxon>
        <taxon>Actinomycetota</taxon>
        <taxon>Actinomycetes</taxon>
        <taxon>Micrococcales</taxon>
        <taxon>Intrasporangiaceae</taxon>
        <taxon>Pedococcus</taxon>
    </lineage>
</organism>
<evidence type="ECO:0000313" key="4">
    <source>
        <dbReference type="Proteomes" id="UP000199077"/>
    </source>
</evidence>
<gene>
    <name evidence="3" type="ORF">SAMN04489867_2510</name>
</gene>
<feature type="region of interest" description="Disordered" evidence="1">
    <location>
        <begin position="447"/>
        <end position="467"/>
    </location>
</feature>
<sequence length="467" mass="48317">MSIETQLREALSARADEVGGSVGDPYARVSGAIVTDRRRRRTAALAGVAAVAALAVAIPSLSGTAGRHTTTPARTTTQLVPGPSDPRWGSMATWPTRGSLASDTAFVTEAGDRLATGDQNNVLYAGEVGGRRVVVSWSLSVGTDSRTEQLHLGIAPSGAPAEELVTSVAEGAAASQDVVLARLGMRPDSPLLVLTTPATRSGEVSASARVNADGSATRTPWQRFDLTDGTGVIDLRNSPTFLTRVKVGEYDGQATGLVDGVGATTQPAICLDLCKDFDERFVAATTSGVAQQLGVSADQVSTTLVYSGPADAVVAGAAGVTDATDGTLRLVVADSRVGDALLRSALLVHSAKDGAETQELLTSVPLDTREGQPAPFVLKGLLPDAKQLRYQVFAPGAAQVQLVSDVPSIYPDSAKVTVTRDSAILTTQGPSDVESPYRVATYDASGALTGTWPLEPPSRNDPFDTQP</sequence>
<keyword evidence="4" id="KW-1185">Reference proteome</keyword>
<evidence type="ECO:0000256" key="2">
    <source>
        <dbReference type="SAM" id="Phobius"/>
    </source>
</evidence>
<keyword evidence="2" id="KW-0472">Membrane</keyword>
<evidence type="ECO:0000256" key="1">
    <source>
        <dbReference type="SAM" id="MobiDB-lite"/>
    </source>
</evidence>
<keyword evidence="2" id="KW-1133">Transmembrane helix</keyword>
<dbReference type="RefSeq" id="WP_091785967.1">
    <property type="nucleotide sequence ID" value="NZ_LT629711.1"/>
</dbReference>
<keyword evidence="2" id="KW-0812">Transmembrane</keyword>
<dbReference type="AlphaFoldDB" id="A0A1H0SUH6"/>
<protein>
    <submittedName>
        <fullName evidence="3">Uncharacterized protein</fullName>
    </submittedName>
</protein>
<feature type="transmembrane region" description="Helical" evidence="2">
    <location>
        <begin position="43"/>
        <end position="62"/>
    </location>
</feature>